<dbReference type="InterPro" id="IPR000626">
    <property type="entry name" value="Ubiquitin-like_dom"/>
</dbReference>
<protein>
    <recommendedName>
        <fullName evidence="2">Ubiquitin-like domain-containing protein</fullName>
    </recommendedName>
</protein>
<organism evidence="3 4">
    <name type="scientific">Pelagomonas calceolata</name>
    <dbReference type="NCBI Taxonomy" id="35677"/>
    <lineage>
        <taxon>Eukaryota</taxon>
        <taxon>Sar</taxon>
        <taxon>Stramenopiles</taxon>
        <taxon>Ochrophyta</taxon>
        <taxon>Pelagophyceae</taxon>
        <taxon>Pelagomonadales</taxon>
        <taxon>Pelagomonadaceae</taxon>
        <taxon>Pelagomonas</taxon>
    </lineage>
</organism>
<dbReference type="GO" id="GO:0006511">
    <property type="term" value="P:ubiquitin-dependent protein catabolic process"/>
    <property type="evidence" value="ECO:0007669"/>
    <property type="project" value="TreeGrafter"/>
</dbReference>
<dbReference type="SUPFAM" id="SSF54236">
    <property type="entry name" value="Ubiquitin-like"/>
    <property type="match status" value="1"/>
</dbReference>
<feature type="region of interest" description="Disordered" evidence="1">
    <location>
        <begin position="90"/>
        <end position="141"/>
    </location>
</feature>
<feature type="region of interest" description="Disordered" evidence="1">
    <location>
        <begin position="394"/>
        <end position="421"/>
    </location>
</feature>
<dbReference type="PANTHER" id="PTHR10677:SF3">
    <property type="entry name" value="FI07626P-RELATED"/>
    <property type="match status" value="1"/>
</dbReference>
<dbReference type="PANTHER" id="PTHR10677">
    <property type="entry name" value="UBIQUILIN"/>
    <property type="match status" value="1"/>
</dbReference>
<comment type="caution">
    <text evidence="3">The sequence shown here is derived from an EMBL/GenBank/DDBJ whole genome shotgun (WGS) entry which is preliminary data.</text>
</comment>
<dbReference type="GO" id="GO:0031593">
    <property type="term" value="F:polyubiquitin modification-dependent protein binding"/>
    <property type="evidence" value="ECO:0007669"/>
    <property type="project" value="TreeGrafter"/>
</dbReference>
<dbReference type="InterPro" id="IPR019954">
    <property type="entry name" value="Ubiquitin_CS"/>
</dbReference>
<dbReference type="CDD" id="cd17039">
    <property type="entry name" value="Ubl_ubiquitin_like"/>
    <property type="match status" value="1"/>
</dbReference>
<sequence>MAAAESSESSEDETLPVAQLRIVRPAGRGATDLTLPLNARVALVKVKLEDELGVPEADQRLIYGGKVLTDAQTLEDIVGAKEGRQTFHLVVPPPPPAPAPPPVDLDTSPEAQAPAPATPPRPTAVAPQATPPRQPQTTPITVSPAARAYAEALRNSGFGASPRDATRQFVEDARRALAASQPPAQQQPEPQPHLWDHIRDNEFLDWTLMLKLLAGVALLGQDASRGRVAGLIGAATAAYAVQTGLAYALWELFSSSRPQRRRSSQGYRVRSAGEIIRASFDGTIHGPRDGGRLADFGLLVASLVLSLAPPWRPRDRADVLLLRVRDSLSNQIVWFKVKTTTKFGKVYRAFAARQAGDGPQRAWIFSVPGSTDPISEDATPLELGLTPESILEARPAPADAAAAPAEPAAAAAPPAEPVAAT</sequence>
<dbReference type="Gene3D" id="3.10.20.90">
    <property type="entry name" value="Phosphatidylinositol 3-kinase Catalytic Subunit, Chain A, domain 1"/>
    <property type="match status" value="2"/>
</dbReference>
<feature type="compositionally biased region" description="Pro residues" evidence="1">
    <location>
        <begin position="91"/>
        <end position="103"/>
    </location>
</feature>
<keyword evidence="4" id="KW-1185">Reference proteome</keyword>
<gene>
    <name evidence="3" type="ORF">PECAL_1P11470</name>
</gene>
<evidence type="ECO:0000313" key="4">
    <source>
        <dbReference type="Proteomes" id="UP000789595"/>
    </source>
</evidence>
<dbReference type="PROSITE" id="PS00299">
    <property type="entry name" value="UBIQUITIN_1"/>
    <property type="match status" value="1"/>
</dbReference>
<dbReference type="InterPro" id="IPR015496">
    <property type="entry name" value="Ubiquilin"/>
</dbReference>
<feature type="domain" description="Ubiquitin-like" evidence="2">
    <location>
        <begin position="18"/>
        <end position="76"/>
    </location>
</feature>
<dbReference type="CDD" id="cd01763">
    <property type="entry name" value="Ubl_SUMO_like"/>
    <property type="match status" value="1"/>
</dbReference>
<dbReference type="PROSITE" id="PS50053">
    <property type="entry name" value="UBIQUITIN_2"/>
    <property type="match status" value="1"/>
</dbReference>
<dbReference type="OrthoDB" id="419317at2759"/>
<dbReference type="AlphaFoldDB" id="A0A8J2S5F0"/>
<evidence type="ECO:0000259" key="2">
    <source>
        <dbReference type="PROSITE" id="PS50053"/>
    </source>
</evidence>
<accession>A0A8J2S5F0</accession>
<name>A0A8J2S5F0_9STRA</name>
<dbReference type="Pfam" id="PF00240">
    <property type="entry name" value="ubiquitin"/>
    <property type="match status" value="1"/>
</dbReference>
<dbReference type="Proteomes" id="UP000789595">
    <property type="component" value="Unassembled WGS sequence"/>
</dbReference>
<dbReference type="InterPro" id="IPR029071">
    <property type="entry name" value="Ubiquitin-like_domsf"/>
</dbReference>
<dbReference type="GO" id="GO:0005829">
    <property type="term" value="C:cytosol"/>
    <property type="evidence" value="ECO:0007669"/>
    <property type="project" value="TreeGrafter"/>
</dbReference>
<reference evidence="3" key="1">
    <citation type="submission" date="2021-11" db="EMBL/GenBank/DDBJ databases">
        <authorList>
            <consortium name="Genoscope - CEA"/>
            <person name="William W."/>
        </authorList>
    </citation>
    <scope>NUCLEOTIDE SEQUENCE</scope>
</reference>
<evidence type="ECO:0000256" key="1">
    <source>
        <dbReference type="SAM" id="MobiDB-lite"/>
    </source>
</evidence>
<dbReference type="EMBL" id="CAKKNE010000001">
    <property type="protein sequence ID" value="CAH0364768.1"/>
    <property type="molecule type" value="Genomic_DNA"/>
</dbReference>
<evidence type="ECO:0000313" key="3">
    <source>
        <dbReference type="EMBL" id="CAH0364768.1"/>
    </source>
</evidence>
<proteinExistence type="predicted"/>
<dbReference type="SMART" id="SM00213">
    <property type="entry name" value="UBQ"/>
    <property type="match status" value="1"/>
</dbReference>